<evidence type="ECO:0000313" key="2">
    <source>
        <dbReference type="EMBL" id="MBC8177709.1"/>
    </source>
</evidence>
<name>A0A8J6N0H6_9DELT</name>
<feature type="domain" description="Helix-turn-helix" evidence="1">
    <location>
        <begin position="5"/>
        <end position="50"/>
    </location>
</feature>
<dbReference type="AlphaFoldDB" id="A0A8J6N0H6"/>
<dbReference type="NCBIfam" id="TIGR01764">
    <property type="entry name" value="excise"/>
    <property type="match status" value="1"/>
</dbReference>
<dbReference type="EMBL" id="JACNJD010000229">
    <property type="protein sequence ID" value="MBC8177709.1"/>
    <property type="molecule type" value="Genomic_DNA"/>
</dbReference>
<dbReference type="Gene3D" id="1.10.10.10">
    <property type="entry name" value="Winged helix-like DNA-binding domain superfamily/Winged helix DNA-binding domain"/>
    <property type="match status" value="1"/>
</dbReference>
<evidence type="ECO:0000313" key="3">
    <source>
        <dbReference type="Proteomes" id="UP000650524"/>
    </source>
</evidence>
<dbReference type="InterPro" id="IPR041657">
    <property type="entry name" value="HTH_17"/>
</dbReference>
<dbReference type="InterPro" id="IPR010093">
    <property type="entry name" value="SinI_DNA-bd"/>
</dbReference>
<dbReference type="Proteomes" id="UP000650524">
    <property type="component" value="Unassembled WGS sequence"/>
</dbReference>
<sequence length="54" mass="6304">MPKIMTTKEIAKYLKLHEITICKYAAEGKIPAIRIGRVWRFDKDAIDRWIGGEK</sequence>
<dbReference type="GO" id="GO:0003677">
    <property type="term" value="F:DNA binding"/>
    <property type="evidence" value="ECO:0007669"/>
    <property type="project" value="InterPro"/>
</dbReference>
<dbReference type="SUPFAM" id="SSF46955">
    <property type="entry name" value="Putative DNA-binding domain"/>
    <property type="match status" value="1"/>
</dbReference>
<comment type="caution">
    <text evidence="2">The sequence shown here is derived from an EMBL/GenBank/DDBJ whole genome shotgun (WGS) entry which is preliminary data.</text>
</comment>
<dbReference type="InterPro" id="IPR036388">
    <property type="entry name" value="WH-like_DNA-bd_sf"/>
</dbReference>
<dbReference type="Pfam" id="PF12728">
    <property type="entry name" value="HTH_17"/>
    <property type="match status" value="1"/>
</dbReference>
<protein>
    <submittedName>
        <fullName evidence="2">Helix-turn-helix domain-containing protein</fullName>
    </submittedName>
</protein>
<gene>
    <name evidence="2" type="ORF">H8E19_09925</name>
</gene>
<evidence type="ECO:0000259" key="1">
    <source>
        <dbReference type="Pfam" id="PF12728"/>
    </source>
</evidence>
<dbReference type="InterPro" id="IPR009061">
    <property type="entry name" value="DNA-bd_dom_put_sf"/>
</dbReference>
<reference evidence="2 3" key="1">
    <citation type="submission" date="2020-08" db="EMBL/GenBank/DDBJ databases">
        <title>Bridging the membrane lipid divide: bacteria of the FCB group superphylum have the potential to synthesize archaeal ether lipids.</title>
        <authorList>
            <person name="Villanueva L."/>
            <person name="Von Meijenfeldt F.A.B."/>
            <person name="Westbye A.B."/>
            <person name="Yadav S."/>
            <person name="Hopmans E.C."/>
            <person name="Dutilh B.E."/>
            <person name="Sinninghe Damste J.S."/>
        </authorList>
    </citation>
    <scope>NUCLEOTIDE SEQUENCE [LARGE SCALE GENOMIC DNA]</scope>
    <source>
        <strain evidence="2">NIOZ-UU27</strain>
    </source>
</reference>
<proteinExistence type="predicted"/>
<accession>A0A8J6N0H6</accession>
<organism evidence="2 3">
    <name type="scientific">Candidatus Desulfacyla euxinica</name>
    <dbReference type="NCBI Taxonomy" id="2841693"/>
    <lineage>
        <taxon>Bacteria</taxon>
        <taxon>Deltaproteobacteria</taxon>
        <taxon>Candidatus Desulfacyla</taxon>
    </lineage>
</organism>